<proteinExistence type="predicted"/>
<evidence type="ECO:0000313" key="2">
    <source>
        <dbReference type="Proteomes" id="UP000001949"/>
    </source>
</evidence>
<dbReference type="STRING" id="5875.Q4MZJ9"/>
<gene>
    <name evidence="1" type="ordered locus">TP03_0517</name>
</gene>
<dbReference type="VEuPathDB" id="PiroplasmaDB:TpMuguga_03g00517"/>
<dbReference type="eggNOG" id="ENOG502T14M">
    <property type="taxonomic scope" value="Eukaryota"/>
</dbReference>
<reference evidence="1 2" key="1">
    <citation type="journal article" date="2005" name="Science">
        <title>Genome sequence of Theileria parva, a bovine pathogen that transforms lymphocytes.</title>
        <authorList>
            <person name="Gardner M.J."/>
            <person name="Bishop R."/>
            <person name="Shah T."/>
            <person name="de Villiers E.P."/>
            <person name="Carlton J.M."/>
            <person name="Hall N."/>
            <person name="Ren Q."/>
            <person name="Paulsen I.T."/>
            <person name="Pain A."/>
            <person name="Berriman M."/>
            <person name="Wilson R.J.M."/>
            <person name="Sato S."/>
            <person name="Ralph S.A."/>
            <person name="Mann D.J."/>
            <person name="Xiong Z."/>
            <person name="Shallom S.J."/>
            <person name="Weidman J."/>
            <person name="Jiang L."/>
            <person name="Lynn J."/>
            <person name="Weaver B."/>
            <person name="Shoaibi A."/>
            <person name="Domingo A.R."/>
            <person name="Wasawo D."/>
            <person name="Crabtree J."/>
            <person name="Wortman J.R."/>
            <person name="Haas B."/>
            <person name="Angiuoli S.V."/>
            <person name="Creasy T.H."/>
            <person name="Lu C."/>
            <person name="Suh B."/>
            <person name="Silva J.C."/>
            <person name="Utterback T.R."/>
            <person name="Feldblyum T.V."/>
            <person name="Pertea M."/>
            <person name="Allen J."/>
            <person name="Nierman W.C."/>
            <person name="Taracha E.L.N."/>
            <person name="Salzberg S.L."/>
            <person name="White O.R."/>
            <person name="Fitzhugh H.A."/>
            <person name="Morzaria S."/>
            <person name="Venter J.C."/>
            <person name="Fraser C.M."/>
            <person name="Nene V."/>
        </authorList>
    </citation>
    <scope>NUCLEOTIDE SEQUENCE [LARGE SCALE GENOMIC DNA]</scope>
    <source>
        <strain evidence="1 2">Muguga</strain>
    </source>
</reference>
<keyword evidence="2" id="KW-1185">Reference proteome</keyword>
<comment type="caution">
    <text evidence="1">The sequence shown here is derived from an EMBL/GenBank/DDBJ whole genome shotgun (WGS) entry which is preliminary data.</text>
</comment>
<organism evidence="1 2">
    <name type="scientific">Theileria parva</name>
    <name type="common">East coast fever infection agent</name>
    <dbReference type="NCBI Taxonomy" id="5875"/>
    <lineage>
        <taxon>Eukaryota</taxon>
        <taxon>Sar</taxon>
        <taxon>Alveolata</taxon>
        <taxon>Apicomplexa</taxon>
        <taxon>Aconoidasida</taxon>
        <taxon>Piroplasmida</taxon>
        <taxon>Theileriidae</taxon>
        <taxon>Theileria</taxon>
    </lineage>
</organism>
<protein>
    <submittedName>
        <fullName evidence="1">Uncharacterized protein</fullName>
    </submittedName>
</protein>
<accession>Q4MZJ9</accession>
<dbReference type="AlphaFoldDB" id="Q4MZJ9"/>
<dbReference type="EMBL" id="AAGK01000005">
    <property type="protein sequence ID" value="EAN31262.1"/>
    <property type="molecule type" value="Genomic_DNA"/>
</dbReference>
<name>Q4MZJ9_THEPA</name>
<dbReference type="KEGG" id="tpv:TP03_0517"/>
<dbReference type="OMA" id="AICVRAY"/>
<sequence>MFICVRFPAQRGVLSNIEHCNLNKNVKLFYFLNNCKLYSTKPGLILHFRPGCVLYPRDIKSKLFCNFGTLASINSPVKGSPIHAYLVQRGTSNELESHEDIYKTIISKLEHLTKHLEIKLDSIPYELNYNDQSYNFIHRSHRYPKESFSYEGFINLSLTNNELYTNFVSEIRLRQLEELTLNRKLNPSTNLFNQKGVQVQFNEKELQNLQKLLDTNFSSMVKTMTFEQSILLIKRMYLLGLTVSYNNFCDLLNSLKSLNKLSAKELVELAICVRAYVDSDNSFLRYFMVSIGSALEDKVSDFELLSDQKLIDYLFPLSLMQFNAHPFSWLIISNSKILDQITQDFESLAVNYQAKLLTILSSLVSSPEIASKYYTVYNSLINSLQESIKSIPSNEILSMMSINVCYPNFEMLRESLFKEALNRWSEFPVNSLAFLYLKHKECSDEFLKSLGLNLRALTPKYLPELYCSYLKTGQLTTNQCRSYEYYLGLGYASLTVRNVSNLLMYLSINGKYTCRIYDHIIRRFQNFKDSNSLTNQQLLDVVLSMSLVGIHTRNVWSNVNLSNLVFQTPKNILVYLGYAFLITNLRGHKLWNVLVQRYFFPLSAHLIKIIINELYEAPYVLPEFGIIIEPTRDQINHQTSGCVTGEAMLRHRVWTKLNYRIFSFHDSEWQEFYNENEDSNSENDGGSWDIEKMTLHFCKNTRLNHLIAGEGQERRQILKIKSPESRRHTLLKSSRTASAHSSKIKRLQNIIIQQSDN</sequence>
<dbReference type="InParanoid" id="Q4MZJ9"/>
<dbReference type="Proteomes" id="UP000001949">
    <property type="component" value="Unassembled WGS sequence"/>
</dbReference>
<evidence type="ECO:0000313" key="1">
    <source>
        <dbReference type="EMBL" id="EAN31262.1"/>
    </source>
</evidence>